<proteinExistence type="predicted"/>
<sequence length="32" mass="3201">MGGQLGPAKGKDFGDADAMGPCPVTPDEIPDL</sequence>
<name>A0A1I3GGA3_9RHOB</name>
<evidence type="ECO:0000313" key="3">
    <source>
        <dbReference type="Proteomes" id="UP000199377"/>
    </source>
</evidence>
<feature type="region of interest" description="Disordered" evidence="1">
    <location>
        <begin position="1"/>
        <end position="32"/>
    </location>
</feature>
<gene>
    <name evidence="2" type="ORF">SAMN05216258_105148</name>
</gene>
<keyword evidence="3" id="KW-1185">Reference proteome</keyword>
<accession>A0A1I3GGA3</accession>
<reference evidence="2 3" key="1">
    <citation type="submission" date="2016-10" db="EMBL/GenBank/DDBJ databases">
        <authorList>
            <person name="de Groot N.N."/>
        </authorList>
    </citation>
    <scope>NUCLEOTIDE SEQUENCE [LARGE SCALE GENOMIC DNA]</scope>
    <source>
        <strain evidence="2 3">CGMCC 1.11030</strain>
    </source>
</reference>
<evidence type="ECO:0000256" key="1">
    <source>
        <dbReference type="SAM" id="MobiDB-lite"/>
    </source>
</evidence>
<dbReference type="Proteomes" id="UP000199377">
    <property type="component" value="Unassembled WGS sequence"/>
</dbReference>
<organism evidence="2 3">
    <name type="scientific">Albimonas pacifica</name>
    <dbReference type="NCBI Taxonomy" id="1114924"/>
    <lineage>
        <taxon>Bacteria</taxon>
        <taxon>Pseudomonadati</taxon>
        <taxon>Pseudomonadota</taxon>
        <taxon>Alphaproteobacteria</taxon>
        <taxon>Rhodobacterales</taxon>
        <taxon>Paracoccaceae</taxon>
        <taxon>Albimonas</taxon>
    </lineage>
</organism>
<evidence type="ECO:0000313" key="2">
    <source>
        <dbReference type="EMBL" id="SFI22489.1"/>
    </source>
</evidence>
<protein>
    <submittedName>
        <fullName evidence="2">Uncharacterized protein</fullName>
    </submittedName>
</protein>
<dbReference type="AlphaFoldDB" id="A0A1I3GGA3"/>
<dbReference type="EMBL" id="FOQH01000005">
    <property type="protein sequence ID" value="SFI22489.1"/>
    <property type="molecule type" value="Genomic_DNA"/>
</dbReference>